<evidence type="ECO:0000256" key="17">
    <source>
        <dbReference type="ARBA" id="ARBA00023170"/>
    </source>
</evidence>
<evidence type="ECO:0000256" key="18">
    <source>
        <dbReference type="ARBA" id="ARBA00023180"/>
    </source>
</evidence>
<dbReference type="SUPFAM" id="SSF51445">
    <property type="entry name" value="(Trans)glycosidases"/>
    <property type="match status" value="1"/>
</dbReference>
<feature type="domain" description="Ig-like" evidence="22">
    <location>
        <begin position="37"/>
        <end position="125"/>
    </location>
</feature>
<dbReference type="CDD" id="cd00096">
    <property type="entry name" value="Ig"/>
    <property type="match status" value="1"/>
</dbReference>
<evidence type="ECO:0000256" key="2">
    <source>
        <dbReference type="ARBA" id="ARBA00004167"/>
    </source>
</evidence>
<feature type="domain" description="Ig-like" evidence="22">
    <location>
        <begin position="156"/>
        <end position="242"/>
    </location>
</feature>
<dbReference type="InterPro" id="IPR007110">
    <property type="entry name" value="Ig-like_dom"/>
</dbReference>
<dbReference type="SMART" id="SM00409">
    <property type="entry name" value="IG"/>
    <property type="match status" value="3"/>
</dbReference>
<organism evidence="23 24">
    <name type="scientific">Mytilus edulis</name>
    <name type="common">Blue mussel</name>
    <dbReference type="NCBI Taxonomy" id="6550"/>
    <lineage>
        <taxon>Eukaryota</taxon>
        <taxon>Metazoa</taxon>
        <taxon>Spiralia</taxon>
        <taxon>Lophotrochozoa</taxon>
        <taxon>Mollusca</taxon>
        <taxon>Bivalvia</taxon>
        <taxon>Autobranchia</taxon>
        <taxon>Pteriomorphia</taxon>
        <taxon>Mytilida</taxon>
        <taxon>Mytiloidea</taxon>
        <taxon>Mytilidae</taxon>
        <taxon>Mytilinae</taxon>
        <taxon>Mytilus</taxon>
    </lineage>
</organism>
<keyword evidence="11" id="KW-0378">Hydrolase</keyword>
<dbReference type="Pfam" id="PF13927">
    <property type="entry name" value="Ig_3"/>
    <property type="match status" value="1"/>
</dbReference>
<dbReference type="FunFam" id="2.60.40.10:FF:000593">
    <property type="entry name" value="Fibroblast growth factor receptor-like 1"/>
    <property type="match status" value="1"/>
</dbReference>
<evidence type="ECO:0000256" key="13">
    <source>
        <dbReference type="ARBA" id="ARBA00022989"/>
    </source>
</evidence>
<evidence type="ECO:0000256" key="11">
    <source>
        <dbReference type="ARBA" id="ARBA00022801"/>
    </source>
</evidence>
<keyword evidence="16" id="KW-1015">Disulfide bond</keyword>
<evidence type="ECO:0000256" key="6">
    <source>
        <dbReference type="ARBA" id="ARBA00022692"/>
    </source>
</evidence>
<feature type="transmembrane region" description="Helical" evidence="21">
    <location>
        <begin position="378"/>
        <end position="401"/>
    </location>
</feature>
<dbReference type="GO" id="GO:0017134">
    <property type="term" value="F:fibroblast growth factor binding"/>
    <property type="evidence" value="ECO:0007669"/>
    <property type="project" value="TreeGrafter"/>
</dbReference>
<dbReference type="FunFam" id="2.60.40.10:FF:000020">
    <property type="entry name" value="Fibroblast growth factor receptor"/>
    <property type="match status" value="1"/>
</dbReference>
<evidence type="ECO:0000256" key="14">
    <source>
        <dbReference type="ARBA" id="ARBA00023136"/>
    </source>
</evidence>
<dbReference type="FunFam" id="2.60.40.10:FF:000016">
    <property type="entry name" value="Fibroblast growth factor receptor"/>
    <property type="match status" value="1"/>
</dbReference>
<dbReference type="Proteomes" id="UP000683360">
    <property type="component" value="Unassembled WGS sequence"/>
</dbReference>
<evidence type="ECO:0000256" key="1">
    <source>
        <dbReference type="ARBA" id="ARBA00001013"/>
    </source>
</evidence>
<evidence type="ECO:0000256" key="21">
    <source>
        <dbReference type="SAM" id="Phobius"/>
    </source>
</evidence>
<evidence type="ECO:0000313" key="23">
    <source>
        <dbReference type="EMBL" id="CAG2204762.1"/>
    </source>
</evidence>
<evidence type="ECO:0000256" key="16">
    <source>
        <dbReference type="ARBA" id="ARBA00023157"/>
    </source>
</evidence>
<keyword evidence="19" id="KW-0393">Immunoglobulin domain</keyword>
<dbReference type="InterPro" id="IPR003598">
    <property type="entry name" value="Ig_sub2"/>
</dbReference>
<evidence type="ECO:0000256" key="5">
    <source>
        <dbReference type="ARBA" id="ARBA00022679"/>
    </source>
</evidence>
<gene>
    <name evidence="23" type="ORF">MEDL_19211</name>
</gene>
<reference evidence="23" key="1">
    <citation type="submission" date="2021-03" db="EMBL/GenBank/DDBJ databases">
        <authorList>
            <person name="Bekaert M."/>
        </authorList>
    </citation>
    <scope>NUCLEOTIDE SEQUENCE</scope>
</reference>
<keyword evidence="12" id="KW-0067">ATP-binding</keyword>
<keyword evidence="10" id="KW-0418">Kinase</keyword>
<keyword evidence="8" id="KW-0677">Repeat</keyword>
<keyword evidence="5" id="KW-0808">Transferase</keyword>
<dbReference type="GO" id="GO:0005007">
    <property type="term" value="F:fibroblast growth factor receptor activity"/>
    <property type="evidence" value="ECO:0007669"/>
    <property type="project" value="TreeGrafter"/>
</dbReference>
<dbReference type="GO" id="GO:0005524">
    <property type="term" value="F:ATP binding"/>
    <property type="evidence" value="ECO:0007669"/>
    <property type="project" value="UniProtKB-KW"/>
</dbReference>
<dbReference type="InterPro" id="IPR003599">
    <property type="entry name" value="Ig_sub"/>
</dbReference>
<name>A0A8S3R6F9_MYTED</name>
<evidence type="ECO:0000256" key="3">
    <source>
        <dbReference type="ARBA" id="ARBA00005382"/>
    </source>
</evidence>
<evidence type="ECO:0000256" key="10">
    <source>
        <dbReference type="ARBA" id="ARBA00022777"/>
    </source>
</evidence>
<dbReference type="PROSITE" id="PS50835">
    <property type="entry name" value="IG_LIKE"/>
    <property type="match status" value="3"/>
</dbReference>
<evidence type="ECO:0000256" key="12">
    <source>
        <dbReference type="ARBA" id="ARBA00022840"/>
    </source>
</evidence>
<dbReference type="PRINTS" id="PR00843">
    <property type="entry name" value="GLHYDRLASE30"/>
</dbReference>
<evidence type="ECO:0000256" key="9">
    <source>
        <dbReference type="ARBA" id="ARBA00022741"/>
    </source>
</evidence>
<evidence type="ECO:0000313" key="24">
    <source>
        <dbReference type="Proteomes" id="UP000683360"/>
    </source>
</evidence>
<comment type="catalytic activity">
    <reaction evidence="1">
        <text>a beta-D-glucosyl-(1&lt;-&gt;1')-N-acylsphing-4-enine + H2O = an N-acylsphing-4-enine + D-glucose</text>
        <dbReference type="Rhea" id="RHEA:13269"/>
        <dbReference type="ChEBI" id="CHEBI:4167"/>
        <dbReference type="ChEBI" id="CHEBI:15377"/>
        <dbReference type="ChEBI" id="CHEBI:22801"/>
        <dbReference type="ChEBI" id="CHEBI:52639"/>
        <dbReference type="EC" id="3.2.1.45"/>
    </reaction>
    <physiologicalReaction direction="left-to-right" evidence="1">
        <dbReference type="Rhea" id="RHEA:13270"/>
    </physiologicalReaction>
</comment>
<dbReference type="EMBL" id="CAJPWZ010000983">
    <property type="protein sequence ID" value="CAG2204762.1"/>
    <property type="molecule type" value="Genomic_DNA"/>
</dbReference>
<dbReference type="InterPro" id="IPR013783">
    <property type="entry name" value="Ig-like_fold"/>
</dbReference>
<protein>
    <submittedName>
        <fullName evidence="23">Fibroblast growth factor receptor-like 1</fullName>
    </submittedName>
</protein>
<dbReference type="Gene3D" id="3.20.20.80">
    <property type="entry name" value="Glycosidases"/>
    <property type="match status" value="1"/>
</dbReference>
<dbReference type="SMART" id="SM00408">
    <property type="entry name" value="IGc2"/>
    <property type="match status" value="3"/>
</dbReference>
<keyword evidence="24" id="KW-1185">Reference proteome</keyword>
<evidence type="ECO:0000256" key="19">
    <source>
        <dbReference type="ARBA" id="ARBA00023319"/>
    </source>
</evidence>
<evidence type="ECO:0000256" key="8">
    <source>
        <dbReference type="ARBA" id="ARBA00022737"/>
    </source>
</evidence>
<dbReference type="Pfam" id="PF02055">
    <property type="entry name" value="Glyco_hydro_30"/>
    <property type="match status" value="1"/>
</dbReference>
<dbReference type="SUPFAM" id="SSF48726">
    <property type="entry name" value="Immunoglobulin"/>
    <property type="match status" value="3"/>
</dbReference>
<dbReference type="InterPro" id="IPR052615">
    <property type="entry name" value="FGFRL"/>
</dbReference>
<keyword evidence="15" id="KW-0829">Tyrosine-protein kinase</keyword>
<comment type="subcellular location">
    <subcellularLocation>
        <location evidence="2">Membrane</location>
        <topology evidence="2">Single-pass membrane protein</topology>
    </subcellularLocation>
</comment>
<comment type="similarity">
    <text evidence="3">Belongs to the glycosyl hydrolase 30 family.</text>
</comment>
<keyword evidence="6 21" id="KW-0812">Transmembrane</keyword>
<dbReference type="GO" id="GO:0005886">
    <property type="term" value="C:plasma membrane"/>
    <property type="evidence" value="ECO:0007669"/>
    <property type="project" value="TreeGrafter"/>
</dbReference>
<feature type="domain" description="Ig-like" evidence="22">
    <location>
        <begin position="251"/>
        <end position="359"/>
    </location>
</feature>
<evidence type="ECO:0000256" key="7">
    <source>
        <dbReference type="ARBA" id="ARBA00022729"/>
    </source>
</evidence>
<evidence type="ECO:0000256" key="20">
    <source>
        <dbReference type="SAM" id="MobiDB-lite"/>
    </source>
</evidence>
<dbReference type="GO" id="GO:0006665">
    <property type="term" value="P:sphingolipid metabolic process"/>
    <property type="evidence" value="ECO:0007669"/>
    <property type="project" value="InterPro"/>
</dbReference>
<proteinExistence type="inferred from homology"/>
<dbReference type="InterPro" id="IPR036179">
    <property type="entry name" value="Ig-like_dom_sf"/>
</dbReference>
<keyword evidence="4" id="KW-0597">Phosphoprotein</keyword>
<dbReference type="PANTHER" id="PTHR19890:SF10">
    <property type="entry name" value="FIBROBLAST GROWTH FACTOR RECEPTOR-LIKE 1"/>
    <property type="match status" value="1"/>
</dbReference>
<accession>A0A8S3R6F9</accession>
<feature type="region of interest" description="Disordered" evidence="20">
    <location>
        <begin position="411"/>
        <end position="433"/>
    </location>
</feature>
<keyword evidence="14 21" id="KW-0472">Membrane</keyword>
<keyword evidence="18" id="KW-0325">Glycoprotein</keyword>
<feature type="compositionally biased region" description="Polar residues" evidence="20">
    <location>
        <begin position="421"/>
        <end position="433"/>
    </location>
</feature>
<evidence type="ECO:0000259" key="22">
    <source>
        <dbReference type="PROSITE" id="PS50835"/>
    </source>
</evidence>
<keyword evidence="17 23" id="KW-0675">Receptor</keyword>
<dbReference type="OrthoDB" id="6084240at2759"/>
<keyword evidence="9" id="KW-0547">Nucleotide-binding</keyword>
<keyword evidence="7" id="KW-0732">Signal</keyword>
<dbReference type="InterPro" id="IPR017853">
    <property type="entry name" value="GH"/>
</dbReference>
<dbReference type="InterPro" id="IPR033453">
    <property type="entry name" value="Glyco_hydro_30_TIM-barrel"/>
</dbReference>
<dbReference type="Pfam" id="PF07679">
    <property type="entry name" value="I-set"/>
    <property type="match status" value="2"/>
</dbReference>
<evidence type="ECO:0000256" key="15">
    <source>
        <dbReference type="ARBA" id="ARBA00023137"/>
    </source>
</evidence>
<dbReference type="AlphaFoldDB" id="A0A8S3R6F9"/>
<feature type="region of interest" description="Disordered" evidence="20">
    <location>
        <begin position="136"/>
        <end position="157"/>
    </location>
</feature>
<dbReference type="GO" id="GO:0004348">
    <property type="term" value="F:glucosylceramidase activity"/>
    <property type="evidence" value="ECO:0007669"/>
    <property type="project" value="UniProtKB-EC"/>
</dbReference>
<dbReference type="SUPFAM" id="SSF51011">
    <property type="entry name" value="Glycosyl hydrolase domain"/>
    <property type="match status" value="1"/>
</dbReference>
<dbReference type="Gene3D" id="2.60.40.10">
    <property type="entry name" value="Immunoglobulins"/>
    <property type="match status" value="3"/>
</dbReference>
<dbReference type="PANTHER" id="PTHR19890">
    <property type="entry name" value="FIBROBLAST GROWTH FACTOR RECEPTOR"/>
    <property type="match status" value="1"/>
</dbReference>
<comment type="caution">
    <text evidence="23">The sequence shown here is derived from an EMBL/GenBank/DDBJ whole genome shotgun (WGS) entry which is preliminary data.</text>
</comment>
<dbReference type="InterPro" id="IPR013098">
    <property type="entry name" value="Ig_I-set"/>
</dbReference>
<keyword evidence="13 21" id="KW-1133">Transmembrane helix</keyword>
<dbReference type="InterPro" id="IPR001139">
    <property type="entry name" value="Glyco_hydro_30"/>
</dbReference>
<evidence type="ECO:0000256" key="4">
    <source>
        <dbReference type="ARBA" id="ARBA00022553"/>
    </source>
</evidence>
<sequence>MKAAWINYFTRLSEVKMKTLVINIVFTLFSFCTAYGPPTLAHPYKRRQVVDVNTTKKLLCPVEANPPALNQWYKDGDDVNGIWDKFKILSDGSLRITDITMEDAGNYLCKAVNGFGSYSVNYTLIVKDESTGMVKQDNNLYPKSDSEDLSKDGASPHFVHKDKMKRQHFARPVSSSVRFKCKATGNPIPHIAWLKDNEVINNHGKKPMWTLKLLELTKAHSGKYTCLVNNRLGSINYTYTLDVIEQYQEKPELIGPHPLNTTVDYGQQASLQCKVKSLIEPHIQWLKLLENAKVENNQSTIKVGKELFVVLKTGDVYSIPNGTFLNKLVINRATEEHNGMYICLGANIRGYTFKKAYLNVRPNPALSEMTSDTSSSSLPLTIGVPTCFALIAVTIAITLLYRRNKNDNSSNINKGPRFNAVPTTETESFPSMHSNHPTNLHVNPMHGVPHPNLYPGLPNSQYTGISNNQMFPSNSLPCDQRSYGQGSYVCVCNSTYCDRVESNVPIPKGRYTVYTSNKDGYRLHKTYGQFNSTPSTTNKGIFTINKNVTYQTMIGFGGAFTDAAGINIASLSTEAQENLLKSYYSPEGIEYTVGRIPMASCDFFNTSIFL</sequence>